<sequence length="521" mass="58211">MANESIQPAGSPTLGAGIADEKPAAVQHVVSADVETAMKPINVEDAAFIPVGGLTMTEEEKKLDRRVNRKFDLLVLPLLVILFVFDGMDKNNVGNAATVNFLETAHLSKNAVNNAASLLFVTFVPLQPVSAAFGKWIGVTRWMPFVMFIWGMLTISNAFIKSDGQFYAIRILLGACEAGFFPMSMFYISTLYPRFWLGRRLAIFYGSNTFAGCFSGLIAYAILQWENKPLYSWQYLFIVEGACTAFFAIVAFFWMPSDAGTAWFLTAEEKEWASIRMIRDSAHAHQAARGITKQDLIEVLRDWKIWLIIPGNMCASVIYQAFNVFLPLIVENLGYTSYRANLFTVPIYFVGSIGLIGAAFSSDHFKERTIHLLCALAIVIFGSILVVTLKSNVGRYVALCIMNIGTYTQTPLVNASIMNNTPHPNKRVLIVGFSGLGNVGGVIAAQLFRSKFQPTYHIPFYVALSLSVVGWLFYFSYRMGMIYYNKKRAAIIANWTPEEIEEENTNDVRLGDQKYTFVYTL</sequence>
<feature type="transmembrane region" description="Helical" evidence="6">
    <location>
        <begin position="71"/>
        <end position="88"/>
    </location>
</feature>
<dbReference type="PROSITE" id="PS50850">
    <property type="entry name" value="MFS"/>
    <property type="match status" value="1"/>
</dbReference>
<keyword evidence="4 6" id="KW-1133">Transmembrane helix</keyword>
<dbReference type="SUPFAM" id="SSF103473">
    <property type="entry name" value="MFS general substrate transporter"/>
    <property type="match status" value="1"/>
</dbReference>
<evidence type="ECO:0000259" key="7">
    <source>
        <dbReference type="PROSITE" id="PS50850"/>
    </source>
</evidence>
<dbReference type="InterPro" id="IPR020846">
    <property type="entry name" value="MFS_dom"/>
</dbReference>
<comment type="subcellular location">
    <subcellularLocation>
        <location evidence="1">Membrane</location>
        <topology evidence="1">Multi-pass membrane protein</topology>
    </subcellularLocation>
</comment>
<proteinExistence type="predicted"/>
<evidence type="ECO:0000313" key="8">
    <source>
        <dbReference type="EMBL" id="KAL1892465.1"/>
    </source>
</evidence>
<comment type="caution">
    <text evidence="8">The sequence shown here is derived from an EMBL/GenBank/DDBJ whole genome shotgun (WGS) entry which is preliminary data.</text>
</comment>
<evidence type="ECO:0000256" key="5">
    <source>
        <dbReference type="ARBA" id="ARBA00023136"/>
    </source>
</evidence>
<accession>A0ABR3YVP7</accession>
<keyword evidence="5 6" id="KW-0472">Membrane</keyword>
<dbReference type="Pfam" id="PF07690">
    <property type="entry name" value="MFS_1"/>
    <property type="match status" value="1"/>
</dbReference>
<evidence type="ECO:0000256" key="1">
    <source>
        <dbReference type="ARBA" id="ARBA00004141"/>
    </source>
</evidence>
<organism evidence="8 9">
    <name type="scientific">Sporothrix stenoceras</name>
    <dbReference type="NCBI Taxonomy" id="5173"/>
    <lineage>
        <taxon>Eukaryota</taxon>
        <taxon>Fungi</taxon>
        <taxon>Dikarya</taxon>
        <taxon>Ascomycota</taxon>
        <taxon>Pezizomycotina</taxon>
        <taxon>Sordariomycetes</taxon>
        <taxon>Sordariomycetidae</taxon>
        <taxon>Ophiostomatales</taxon>
        <taxon>Ophiostomataceae</taxon>
        <taxon>Sporothrix</taxon>
    </lineage>
</organism>
<dbReference type="PANTHER" id="PTHR43791:SF21">
    <property type="entry name" value="MAJOR FACILITATOR SUPERFAMILY (MFS) PROFILE DOMAIN-CONTAINING PROTEIN"/>
    <property type="match status" value="1"/>
</dbReference>
<protein>
    <recommendedName>
        <fullName evidence="7">Major facilitator superfamily (MFS) profile domain-containing protein</fullName>
    </recommendedName>
</protein>
<feature type="transmembrane region" description="Helical" evidence="6">
    <location>
        <begin position="167"/>
        <end position="189"/>
    </location>
</feature>
<evidence type="ECO:0000256" key="4">
    <source>
        <dbReference type="ARBA" id="ARBA00022989"/>
    </source>
</evidence>
<evidence type="ECO:0000256" key="3">
    <source>
        <dbReference type="ARBA" id="ARBA00022692"/>
    </source>
</evidence>
<dbReference type="InterPro" id="IPR036259">
    <property type="entry name" value="MFS_trans_sf"/>
</dbReference>
<feature type="transmembrane region" description="Helical" evidence="6">
    <location>
        <begin position="235"/>
        <end position="255"/>
    </location>
</feature>
<dbReference type="Proteomes" id="UP001583186">
    <property type="component" value="Unassembled WGS sequence"/>
</dbReference>
<feature type="transmembrane region" description="Helical" evidence="6">
    <location>
        <begin position="305"/>
        <end position="330"/>
    </location>
</feature>
<keyword evidence="3 6" id="KW-0812">Transmembrane</keyword>
<dbReference type="Gene3D" id="1.20.1250.20">
    <property type="entry name" value="MFS general substrate transporter like domains"/>
    <property type="match status" value="2"/>
</dbReference>
<feature type="transmembrane region" description="Helical" evidence="6">
    <location>
        <begin position="142"/>
        <end position="160"/>
    </location>
</feature>
<keyword evidence="9" id="KW-1185">Reference proteome</keyword>
<keyword evidence="2" id="KW-0813">Transport</keyword>
<feature type="domain" description="Major facilitator superfamily (MFS) profile" evidence="7">
    <location>
        <begin position="75"/>
        <end position="482"/>
    </location>
</feature>
<feature type="transmembrane region" description="Helical" evidence="6">
    <location>
        <begin position="368"/>
        <end position="389"/>
    </location>
</feature>
<evidence type="ECO:0000256" key="2">
    <source>
        <dbReference type="ARBA" id="ARBA00022448"/>
    </source>
</evidence>
<feature type="transmembrane region" description="Helical" evidence="6">
    <location>
        <begin position="342"/>
        <end position="362"/>
    </location>
</feature>
<dbReference type="EMBL" id="JAWCUI010000044">
    <property type="protein sequence ID" value="KAL1892465.1"/>
    <property type="molecule type" value="Genomic_DNA"/>
</dbReference>
<name>A0ABR3YVP7_9PEZI</name>
<dbReference type="InterPro" id="IPR011701">
    <property type="entry name" value="MFS"/>
</dbReference>
<reference evidence="8 9" key="1">
    <citation type="journal article" date="2024" name="IMA Fungus">
        <title>IMA Genome - F19 : A genome assembly and annotation guide to empower mycologists, including annotated draft genome sequences of Ceratocystis pirilliformis, Diaporthe australafricana, Fusarium ophioides, Paecilomyces lecythidis, and Sporothrix stenoceras.</title>
        <authorList>
            <person name="Aylward J."/>
            <person name="Wilson A.M."/>
            <person name="Visagie C.M."/>
            <person name="Spraker J."/>
            <person name="Barnes I."/>
            <person name="Buitendag C."/>
            <person name="Ceriani C."/>
            <person name="Del Mar Angel L."/>
            <person name="du Plessis D."/>
            <person name="Fuchs T."/>
            <person name="Gasser K."/>
            <person name="Kramer D."/>
            <person name="Li W."/>
            <person name="Munsamy K."/>
            <person name="Piso A."/>
            <person name="Price J.L."/>
            <person name="Sonnekus B."/>
            <person name="Thomas C."/>
            <person name="van der Nest A."/>
            <person name="van Dijk A."/>
            <person name="van Heerden A."/>
            <person name="van Vuuren N."/>
            <person name="Yilmaz N."/>
            <person name="Duong T.A."/>
            <person name="van der Merwe N.A."/>
            <person name="Wingfield M.J."/>
            <person name="Wingfield B.D."/>
        </authorList>
    </citation>
    <scope>NUCLEOTIDE SEQUENCE [LARGE SCALE GENOMIC DNA]</scope>
    <source>
        <strain evidence="8 9">CMW 5346</strain>
    </source>
</reference>
<evidence type="ECO:0000256" key="6">
    <source>
        <dbReference type="SAM" id="Phobius"/>
    </source>
</evidence>
<feature type="transmembrane region" description="Helical" evidence="6">
    <location>
        <begin position="460"/>
        <end position="477"/>
    </location>
</feature>
<evidence type="ECO:0000313" key="9">
    <source>
        <dbReference type="Proteomes" id="UP001583186"/>
    </source>
</evidence>
<feature type="transmembrane region" description="Helical" evidence="6">
    <location>
        <begin position="201"/>
        <end position="223"/>
    </location>
</feature>
<feature type="transmembrane region" description="Helical" evidence="6">
    <location>
        <begin position="428"/>
        <end position="448"/>
    </location>
</feature>
<dbReference type="PANTHER" id="PTHR43791">
    <property type="entry name" value="PERMEASE-RELATED"/>
    <property type="match status" value="1"/>
</dbReference>
<gene>
    <name evidence="8" type="ORF">Sste5346_006975</name>
</gene>